<evidence type="ECO:0000256" key="1">
    <source>
        <dbReference type="ARBA" id="ARBA00004123"/>
    </source>
</evidence>
<dbReference type="Pfam" id="PF03514">
    <property type="entry name" value="GRAS"/>
    <property type="match status" value="1"/>
</dbReference>
<keyword evidence="4" id="KW-0539">Nucleus</keyword>
<sequence length="96" mass="11124">MQALESRHECPIELLKITAVESGTTRYIAEDTGERLKDYAQGMNRPFSFNIVMVSDMLHLREDLFEIDPEETIAVYSLFALRSKIQQSDQLETLRE</sequence>
<keyword evidence="7" id="KW-1185">Reference proteome</keyword>
<evidence type="ECO:0000313" key="7">
    <source>
        <dbReference type="Proteomes" id="UP000289340"/>
    </source>
</evidence>
<reference evidence="6 7" key="1">
    <citation type="submission" date="2018-09" db="EMBL/GenBank/DDBJ databases">
        <title>A high-quality reference genome of wild soybean provides a powerful tool to mine soybean genomes.</title>
        <authorList>
            <person name="Xie M."/>
            <person name="Chung C.Y.L."/>
            <person name="Li M.-W."/>
            <person name="Wong F.-L."/>
            <person name="Chan T.-F."/>
            <person name="Lam H.-M."/>
        </authorList>
    </citation>
    <scope>NUCLEOTIDE SEQUENCE [LARGE SCALE GENOMIC DNA]</scope>
    <source>
        <strain evidence="7">cv. W05</strain>
        <tissue evidence="6">Hypocotyl of etiolated seedlings</tissue>
    </source>
</reference>
<organism evidence="6 7">
    <name type="scientific">Glycine soja</name>
    <name type="common">Wild soybean</name>
    <dbReference type="NCBI Taxonomy" id="3848"/>
    <lineage>
        <taxon>Eukaryota</taxon>
        <taxon>Viridiplantae</taxon>
        <taxon>Streptophyta</taxon>
        <taxon>Embryophyta</taxon>
        <taxon>Tracheophyta</taxon>
        <taxon>Spermatophyta</taxon>
        <taxon>Magnoliopsida</taxon>
        <taxon>eudicotyledons</taxon>
        <taxon>Gunneridae</taxon>
        <taxon>Pentapetalae</taxon>
        <taxon>rosids</taxon>
        <taxon>fabids</taxon>
        <taxon>Fabales</taxon>
        <taxon>Fabaceae</taxon>
        <taxon>Papilionoideae</taxon>
        <taxon>50 kb inversion clade</taxon>
        <taxon>NPAAA clade</taxon>
        <taxon>indigoferoid/millettioid clade</taxon>
        <taxon>Phaseoleae</taxon>
        <taxon>Glycine</taxon>
        <taxon>Glycine subgen. Soja</taxon>
    </lineage>
</organism>
<feature type="region of interest" description="Leucine repeat II (LRII)" evidence="5">
    <location>
        <begin position="31"/>
        <end position="63"/>
    </location>
</feature>
<comment type="caution">
    <text evidence="5">Lacks conserved residue(s) required for the propagation of feature annotation.</text>
</comment>
<comment type="similarity">
    <text evidence="5">Belongs to the GRAS family.</text>
</comment>
<proteinExistence type="inferred from homology"/>
<comment type="subcellular location">
    <subcellularLocation>
        <location evidence="1">Nucleus</location>
    </subcellularLocation>
</comment>
<dbReference type="InterPro" id="IPR005202">
    <property type="entry name" value="TF_GRAS"/>
</dbReference>
<keyword evidence="3" id="KW-0804">Transcription</keyword>
<evidence type="ECO:0000256" key="4">
    <source>
        <dbReference type="ARBA" id="ARBA00023242"/>
    </source>
</evidence>
<dbReference type="PROSITE" id="PS50985">
    <property type="entry name" value="GRAS"/>
    <property type="match status" value="1"/>
</dbReference>
<evidence type="ECO:0000256" key="5">
    <source>
        <dbReference type="PROSITE-ProRule" id="PRU01191"/>
    </source>
</evidence>
<name>A0A445GTK7_GLYSO</name>
<protein>
    <submittedName>
        <fullName evidence="6">Uncharacterized protein</fullName>
    </submittedName>
</protein>
<comment type="caution">
    <text evidence="6">The sequence shown here is derived from an EMBL/GenBank/DDBJ whole genome shotgun (WGS) entry which is preliminary data.</text>
</comment>
<dbReference type="GO" id="GO:0005634">
    <property type="term" value="C:nucleus"/>
    <property type="evidence" value="ECO:0007669"/>
    <property type="project" value="UniProtKB-SubCell"/>
</dbReference>
<evidence type="ECO:0000256" key="2">
    <source>
        <dbReference type="ARBA" id="ARBA00023015"/>
    </source>
</evidence>
<keyword evidence="2" id="KW-0805">Transcription regulation</keyword>
<dbReference type="PANTHER" id="PTHR31636">
    <property type="entry name" value="OSJNBA0084A10.13 PROTEIN-RELATED"/>
    <property type="match status" value="1"/>
</dbReference>
<dbReference type="EMBL" id="QZWG01000015">
    <property type="protein sequence ID" value="RZB64576.1"/>
    <property type="molecule type" value="Genomic_DNA"/>
</dbReference>
<gene>
    <name evidence="6" type="ORF">D0Y65_040884</name>
</gene>
<evidence type="ECO:0000313" key="6">
    <source>
        <dbReference type="EMBL" id="RZB64576.1"/>
    </source>
</evidence>
<dbReference type="Proteomes" id="UP000289340">
    <property type="component" value="Chromosome 15"/>
</dbReference>
<accession>A0A445GTK7</accession>
<evidence type="ECO:0000256" key="3">
    <source>
        <dbReference type="ARBA" id="ARBA00023163"/>
    </source>
</evidence>
<dbReference type="AlphaFoldDB" id="A0A445GTK7"/>